<dbReference type="EMBL" id="JAIZAY010000021">
    <property type="protein sequence ID" value="KAJ8021959.1"/>
    <property type="molecule type" value="Genomic_DNA"/>
</dbReference>
<sequence length="196" mass="21730">MDESLKDKSYLEESVLMNIHEKNREEAVNIFRNEKKLGGKDTSKKYESILEEDIKTEFQRYSELNDSKNIFKVLQQPFFSFVGLVSTYLAPSVLGLAGFPAFVCYLICAVSGYSLVSWGRDKGRALLNSLLFWRQPQNPASDDRISGSDLTIVACAVGALIVCSLTSIAETLSKLIPVVAILVAGVHAYRSGYFNA</sequence>
<evidence type="ECO:0000256" key="1">
    <source>
        <dbReference type="SAM" id="Phobius"/>
    </source>
</evidence>
<name>A0A9Q0YK18_HOLLE</name>
<dbReference type="SUPFAM" id="SSF48340">
    <property type="entry name" value="Interferon-induced guanylate-binding protein 1 (GBP1), C-terminal domain"/>
    <property type="match status" value="1"/>
</dbReference>
<keyword evidence="1" id="KW-1133">Transmembrane helix</keyword>
<dbReference type="GO" id="GO:0003924">
    <property type="term" value="F:GTPase activity"/>
    <property type="evidence" value="ECO:0007669"/>
    <property type="project" value="InterPro"/>
</dbReference>
<feature type="transmembrane region" description="Helical" evidence="1">
    <location>
        <begin position="96"/>
        <end position="116"/>
    </location>
</feature>
<protein>
    <submittedName>
        <fullName evidence="2">Atlastin-3</fullName>
    </submittedName>
</protein>
<dbReference type="AlphaFoldDB" id="A0A9Q0YK18"/>
<evidence type="ECO:0000313" key="2">
    <source>
        <dbReference type="EMBL" id="KAJ8021959.1"/>
    </source>
</evidence>
<keyword evidence="1" id="KW-0472">Membrane</keyword>
<dbReference type="Proteomes" id="UP001152320">
    <property type="component" value="Chromosome 21"/>
</dbReference>
<proteinExistence type="predicted"/>
<evidence type="ECO:0000313" key="3">
    <source>
        <dbReference type="Proteomes" id="UP001152320"/>
    </source>
</evidence>
<gene>
    <name evidence="2" type="ORF">HOLleu_39307</name>
</gene>
<dbReference type="GO" id="GO:0005525">
    <property type="term" value="F:GTP binding"/>
    <property type="evidence" value="ECO:0007669"/>
    <property type="project" value="InterPro"/>
</dbReference>
<reference evidence="2" key="1">
    <citation type="submission" date="2021-10" db="EMBL/GenBank/DDBJ databases">
        <title>Tropical sea cucumber genome reveals ecological adaptation and Cuvierian tubules defense mechanism.</title>
        <authorList>
            <person name="Chen T."/>
        </authorList>
    </citation>
    <scope>NUCLEOTIDE SEQUENCE</scope>
    <source>
        <strain evidence="2">Nanhai2018</strain>
        <tissue evidence="2">Muscle</tissue>
    </source>
</reference>
<feature type="transmembrane region" description="Helical" evidence="1">
    <location>
        <begin position="175"/>
        <end position="193"/>
    </location>
</feature>
<keyword evidence="1" id="KW-0812">Transmembrane</keyword>
<dbReference type="InterPro" id="IPR036543">
    <property type="entry name" value="Guanylate-bd_C_sf"/>
</dbReference>
<dbReference type="Gene3D" id="1.20.58.420">
    <property type="entry name" value="AHSP"/>
    <property type="match status" value="1"/>
</dbReference>
<organism evidence="2 3">
    <name type="scientific">Holothuria leucospilota</name>
    <name type="common">Black long sea cucumber</name>
    <name type="synonym">Mertensiothuria leucospilota</name>
    <dbReference type="NCBI Taxonomy" id="206669"/>
    <lineage>
        <taxon>Eukaryota</taxon>
        <taxon>Metazoa</taxon>
        <taxon>Echinodermata</taxon>
        <taxon>Eleutherozoa</taxon>
        <taxon>Echinozoa</taxon>
        <taxon>Holothuroidea</taxon>
        <taxon>Aspidochirotacea</taxon>
        <taxon>Aspidochirotida</taxon>
        <taxon>Holothuriidae</taxon>
        <taxon>Holothuria</taxon>
    </lineage>
</organism>
<keyword evidence="3" id="KW-1185">Reference proteome</keyword>
<feature type="transmembrane region" description="Helical" evidence="1">
    <location>
        <begin position="150"/>
        <end position="169"/>
    </location>
</feature>
<accession>A0A9Q0YK18</accession>
<comment type="caution">
    <text evidence="2">The sequence shown here is derived from an EMBL/GenBank/DDBJ whole genome shotgun (WGS) entry which is preliminary data.</text>
</comment>